<reference evidence="1 2" key="1">
    <citation type="submission" date="2009-07" db="EMBL/GenBank/DDBJ databases">
        <authorList>
            <person name="Madupu R."/>
            <person name="Sebastian Y."/>
            <person name="Durkin A.S."/>
            <person name="Torralba M."/>
            <person name="Methe B."/>
            <person name="Sutton G.G."/>
            <person name="Strausberg R.L."/>
            <person name="Nelson K.E."/>
        </authorList>
    </citation>
    <scope>NUCLEOTIDE SEQUENCE [LARGE SCALE GENOMIC DNA]</scope>
    <source>
        <strain evidence="1 2">RM3277</strain>
    </source>
</reference>
<dbReference type="eggNOG" id="ENOG5031AYR">
    <property type="taxonomic scope" value="Bacteria"/>
</dbReference>
<dbReference type="EMBL" id="ACVQ01000018">
    <property type="protein sequence ID" value="EET79705.1"/>
    <property type="molecule type" value="Genomic_DNA"/>
</dbReference>
<dbReference type="Proteomes" id="UP000003107">
    <property type="component" value="Unassembled WGS sequence"/>
</dbReference>
<keyword evidence="2" id="KW-1185">Reference proteome</keyword>
<gene>
    <name evidence="1" type="ORF">CAMSH0001_2272</name>
</gene>
<accession>C6RG10</accession>
<evidence type="ECO:0000313" key="1">
    <source>
        <dbReference type="EMBL" id="EET79705.1"/>
    </source>
</evidence>
<organism evidence="1 2">
    <name type="scientific">Campylobacter showae RM3277</name>
    <dbReference type="NCBI Taxonomy" id="553219"/>
    <lineage>
        <taxon>Bacteria</taxon>
        <taxon>Pseudomonadati</taxon>
        <taxon>Campylobacterota</taxon>
        <taxon>Epsilonproteobacteria</taxon>
        <taxon>Campylobacterales</taxon>
        <taxon>Campylobacteraceae</taxon>
        <taxon>Campylobacter</taxon>
    </lineage>
</organism>
<dbReference type="AlphaFoldDB" id="C6RG10"/>
<comment type="caution">
    <text evidence="1">The sequence shown here is derived from an EMBL/GenBank/DDBJ whole genome shotgun (WGS) entry which is preliminary data.</text>
</comment>
<evidence type="ECO:0000313" key="2">
    <source>
        <dbReference type="Proteomes" id="UP000003107"/>
    </source>
</evidence>
<proteinExistence type="predicted"/>
<protein>
    <submittedName>
        <fullName evidence="1">Uncharacterized protein</fullName>
    </submittedName>
</protein>
<name>C6RG10_9BACT</name>
<sequence length="62" mass="7211">MQAALSGSERSEAKVELCWLFKFWPSQICRFSPVANLKYIARRRHAEPVLKSICFCVLALFY</sequence>